<dbReference type="InterPro" id="IPR036938">
    <property type="entry name" value="PAP2/HPO_sf"/>
</dbReference>
<dbReference type="InterPro" id="IPR052559">
    <property type="entry name" value="V-haloperoxidase"/>
</dbReference>
<evidence type="ECO:0000256" key="1">
    <source>
        <dbReference type="SAM" id="MobiDB-lite"/>
    </source>
</evidence>
<evidence type="ECO:0000313" key="3">
    <source>
        <dbReference type="Proteomes" id="UP000249081"/>
    </source>
</evidence>
<dbReference type="GO" id="GO:0004601">
    <property type="term" value="F:peroxidase activity"/>
    <property type="evidence" value="ECO:0007669"/>
    <property type="project" value="InterPro"/>
</dbReference>
<dbReference type="SUPFAM" id="SSF48317">
    <property type="entry name" value="Acid phosphatase/Vanadium-dependent haloperoxidase"/>
    <property type="match status" value="1"/>
</dbReference>
<dbReference type="EMBL" id="QBMN01000005">
    <property type="protein sequence ID" value="PZO45503.1"/>
    <property type="molecule type" value="Genomic_DNA"/>
</dbReference>
<feature type="region of interest" description="Disordered" evidence="1">
    <location>
        <begin position="1"/>
        <end position="37"/>
    </location>
</feature>
<dbReference type="PANTHER" id="PTHR34599">
    <property type="entry name" value="PEROXIDASE-RELATED"/>
    <property type="match status" value="1"/>
</dbReference>
<proteinExistence type="predicted"/>
<feature type="compositionally biased region" description="Basic and acidic residues" evidence="1">
    <location>
        <begin position="1"/>
        <end position="24"/>
    </location>
</feature>
<dbReference type="AlphaFoldDB" id="A0A2W4WK41"/>
<comment type="caution">
    <text evidence="2">The sequence shown here is derived from an EMBL/GenBank/DDBJ whole genome shotgun (WGS) entry which is preliminary data.</text>
</comment>
<gene>
    <name evidence="2" type="ORF">DCF17_01365</name>
</gene>
<reference evidence="2 3" key="2">
    <citation type="submission" date="2018-06" db="EMBL/GenBank/DDBJ databases">
        <title>Metagenomic assembly of (sub)arctic Cyanobacteria and their associated microbiome from non-axenic cultures.</title>
        <authorList>
            <person name="Baurain D."/>
        </authorList>
    </citation>
    <scope>NUCLEOTIDE SEQUENCE [LARGE SCALE GENOMIC DNA]</scope>
    <source>
        <strain evidence="2">ULC041bin1</strain>
    </source>
</reference>
<evidence type="ECO:0000313" key="2">
    <source>
        <dbReference type="EMBL" id="PZO45503.1"/>
    </source>
</evidence>
<sequence>MQQRDYEGRRAEAADLRDQKRDDAANDFSVTPPPINGDEDRFKHIGFPGFASFSKSLAHNVNGLVDPSSFQSLLDALQVGTQAALEQVQLGGGKRKLVNPLNAFSFELIGNDSNGARMAAAPAFASRNTAIDMVERYWMALCRDVPFDQYANSSLIKAACDDLNALGFDDQFGFVCTPQTLFRGPYTGCNVGPQVSQFLLQDFQFGNQPIRQQQRYPRPGLDYMTDLDTWHRVNNGDIDPSGTDIVDGSRYITTLRDAGQWVHIDFPHQAGLWATIMLLGQKAAFSDAVPYGREITTSDAFGSLGGPDISVQAGLAGVYALKHAWFQKWCVHRRLRPEVYAQRLELFRRGVLGGHGENPCHDEKFNDLFGEGADVWRHTQVLDRIYEHNRQQNIAQSRGDREGNWLLPMGFPEGSPTHPAYPGGHSAFVAASATVAKAYFADGPFPNPKVPVDGGSKLADYHRKGEQLTIHGELNKLIANVTLFRDGAGMHWRTDGTTSGPNAGCDRPGTGIETGGNLLGERLAISMLRDTRCTYREAVGEFAFESINGYPVRF</sequence>
<reference evidence="3" key="1">
    <citation type="submission" date="2018-04" db="EMBL/GenBank/DDBJ databases">
        <authorList>
            <person name="Cornet L."/>
        </authorList>
    </citation>
    <scope>NUCLEOTIDE SEQUENCE [LARGE SCALE GENOMIC DNA]</scope>
</reference>
<name>A0A2W4WK41_9CYAN</name>
<dbReference type="Proteomes" id="UP000249081">
    <property type="component" value="Unassembled WGS sequence"/>
</dbReference>
<dbReference type="InterPro" id="IPR016119">
    <property type="entry name" value="Br/Cl_peroxidase_C"/>
</dbReference>
<organism evidence="2 3">
    <name type="scientific">Shackletoniella antarctica</name>
    <dbReference type="NCBI Taxonomy" id="268115"/>
    <lineage>
        <taxon>Bacteria</taxon>
        <taxon>Bacillati</taxon>
        <taxon>Cyanobacteriota</taxon>
        <taxon>Cyanophyceae</taxon>
        <taxon>Oculatellales</taxon>
        <taxon>Oculatellaceae</taxon>
        <taxon>Shackletoniella</taxon>
    </lineage>
</organism>
<dbReference type="Gene3D" id="1.10.606.10">
    <property type="entry name" value="Vanadium-containing Chloroperoxidase, domain 2"/>
    <property type="match status" value="1"/>
</dbReference>
<dbReference type="PANTHER" id="PTHR34599:SF1">
    <property type="entry name" value="PHOSPHATIDIC ACID PHOSPHATASE TYPE 2_HALOPEROXIDASE DOMAIN-CONTAINING PROTEIN"/>
    <property type="match status" value="1"/>
</dbReference>
<protein>
    <submittedName>
        <fullName evidence="2">Phosphatidic acid phosphatase</fullName>
    </submittedName>
</protein>
<accession>A0A2W4WK41</accession>